<dbReference type="EC" id="2.1.1.35" evidence="5"/>
<protein>
    <recommendedName>
        <fullName evidence="5">tRNA/tmRNA (uracil-C(5))-methyltransferase</fullName>
        <ecNumber evidence="5">2.1.1.35</ecNumber>
    </recommendedName>
    <alternativeName>
        <fullName evidence="5">tRNA (uracil(54)-C(5))-methyltransferase</fullName>
    </alternativeName>
    <alternativeName>
        <fullName evidence="5">tRNA(m5U54)-methyltransferase</fullName>
        <shortName evidence="5">RUMT</shortName>
    </alternativeName>
    <alternativeName>
        <fullName evidence="5">tmRNA (uracil(341)-C(5))-methyltransferase</fullName>
    </alternativeName>
</protein>
<reference evidence="9" key="1">
    <citation type="journal article" date="2019" name="Int. J. Syst. Evol. Microbiol.">
        <title>The Global Catalogue of Microorganisms (GCM) 10K type strain sequencing project: providing services to taxonomists for standard genome sequencing and annotation.</title>
        <authorList>
            <consortium name="The Broad Institute Genomics Platform"/>
            <consortium name="The Broad Institute Genome Sequencing Center for Infectious Disease"/>
            <person name="Wu L."/>
            <person name="Ma J."/>
        </authorList>
    </citation>
    <scope>NUCLEOTIDE SEQUENCE [LARGE SCALE GENOMIC DNA]</scope>
    <source>
        <strain evidence="9">JCM 13378</strain>
    </source>
</reference>
<dbReference type="Pfam" id="PF05958">
    <property type="entry name" value="tRNA_U5-meth_tr"/>
    <property type="match status" value="1"/>
</dbReference>
<proteinExistence type="inferred from homology"/>
<dbReference type="CDD" id="cd02440">
    <property type="entry name" value="AdoMet_MTases"/>
    <property type="match status" value="1"/>
</dbReference>
<feature type="binding site" evidence="5">
    <location>
        <position position="222"/>
    </location>
    <ligand>
        <name>S-adenosyl-L-methionine</name>
        <dbReference type="ChEBI" id="CHEBI:59789"/>
    </ligand>
</feature>
<dbReference type="RefSeq" id="WP_343845216.1">
    <property type="nucleotide sequence ID" value="NZ_BAAAEI010000013.1"/>
</dbReference>
<dbReference type="Proteomes" id="UP001501757">
    <property type="component" value="Unassembled WGS sequence"/>
</dbReference>
<sequence>MRPTEIDSNQYEAQLADKASELQALLSDFAMPELTLYPSAPLHYRMRAEFRVWHEGEDLYHIMFDSQTKEKYRVDHFPPASLLINQVMADLLVLLKPNQILRRKLYQIDYLSTLSGEILVTLVYHKPLDAQWQAEAEQLRDTLRKTYQLDLVGRARKQMLLLNRDHVIETLNIKSRPYQFKQIENSFTQPNAGVNCNMIEWALDATQDASGDLLELYCGLGNFTLPLAQNFRRVLATEISKASVEAANHNAHLNKVENVTVLRMSSEEFTEALQGKREFKRMGEVKLSEFDCQTVLVDPPRAGLDPDTCELVSGYRNILYISCNPLTLKDNLQHLSKTHDVTRFALFDQFPYTHHAECGVMLTKKPYLPA</sequence>
<dbReference type="Gene3D" id="3.40.50.150">
    <property type="entry name" value="Vaccinia Virus protein VP39"/>
    <property type="match status" value="1"/>
</dbReference>
<accession>A0ABP3H4Z4</accession>
<comment type="catalytic activity">
    <reaction evidence="5">
        <text>uridine(341) in tmRNA + S-adenosyl-L-methionine = 5-methyluridine(341) in tmRNA + S-adenosyl-L-homocysteine + H(+)</text>
        <dbReference type="Rhea" id="RHEA:43612"/>
        <dbReference type="Rhea" id="RHEA-COMP:10630"/>
        <dbReference type="Rhea" id="RHEA-COMP:10631"/>
        <dbReference type="ChEBI" id="CHEBI:15378"/>
        <dbReference type="ChEBI" id="CHEBI:57856"/>
        <dbReference type="ChEBI" id="CHEBI:59789"/>
        <dbReference type="ChEBI" id="CHEBI:65315"/>
        <dbReference type="ChEBI" id="CHEBI:74447"/>
    </reaction>
</comment>
<comment type="similarity">
    <text evidence="5">Belongs to the class I-like SAM-binding methyltransferase superfamily. RNA M5U methyltransferase family. TrmA subfamily.</text>
</comment>
<feature type="binding site" evidence="5 6">
    <location>
        <position position="189"/>
    </location>
    <ligand>
        <name>S-adenosyl-L-methionine</name>
        <dbReference type="ChEBI" id="CHEBI:59789"/>
    </ligand>
</feature>
<dbReference type="InterPro" id="IPR029063">
    <property type="entry name" value="SAM-dependent_MTases_sf"/>
</dbReference>
<dbReference type="InterPro" id="IPR011869">
    <property type="entry name" value="TrmA_MeTrfase"/>
</dbReference>
<evidence type="ECO:0000256" key="2">
    <source>
        <dbReference type="ARBA" id="ARBA00022679"/>
    </source>
</evidence>
<keyword evidence="3 5" id="KW-0949">S-adenosyl-L-methionine</keyword>
<feature type="active site" evidence="7">
    <location>
        <position position="323"/>
    </location>
</feature>
<dbReference type="SUPFAM" id="SSF53335">
    <property type="entry name" value="S-adenosyl-L-methionine-dependent methyltransferases"/>
    <property type="match status" value="1"/>
</dbReference>
<feature type="active site" description="Proton acceptor" evidence="5">
    <location>
        <position position="357"/>
    </location>
</feature>
<dbReference type="InterPro" id="IPR010280">
    <property type="entry name" value="U5_MeTrfase_fam"/>
</dbReference>
<keyword evidence="2 5" id="KW-0808">Transferase</keyword>
<organism evidence="8 9">
    <name type="scientific">Bowmanella denitrificans</name>
    <dbReference type="NCBI Taxonomy" id="366582"/>
    <lineage>
        <taxon>Bacteria</taxon>
        <taxon>Pseudomonadati</taxon>
        <taxon>Pseudomonadota</taxon>
        <taxon>Gammaproteobacteria</taxon>
        <taxon>Alteromonadales</taxon>
        <taxon>Alteromonadaceae</taxon>
        <taxon>Bowmanella</taxon>
    </lineage>
</organism>
<feature type="binding site" evidence="5 6">
    <location>
        <position position="298"/>
    </location>
    <ligand>
        <name>S-adenosyl-L-methionine</name>
        <dbReference type="ChEBI" id="CHEBI:59789"/>
    </ligand>
</feature>
<evidence type="ECO:0000256" key="1">
    <source>
        <dbReference type="ARBA" id="ARBA00022603"/>
    </source>
</evidence>
<dbReference type="InterPro" id="IPR030390">
    <property type="entry name" value="MeTrfase_TrmA_AS"/>
</dbReference>
<name>A0ABP3H4Z4_9ALTE</name>
<comment type="function">
    <text evidence="5">Dual-specificity methyltransferase that catalyzes the formation of 5-methyluridine at position 54 (m5U54) in all tRNAs, and that of position 341 (m5U341) in tmRNA (transfer-mRNA).</text>
</comment>
<dbReference type="Gene3D" id="2.40.50.1070">
    <property type="match status" value="1"/>
</dbReference>
<feature type="active site" description="Nucleophile" evidence="5 6">
    <location>
        <position position="323"/>
    </location>
</feature>
<evidence type="ECO:0000313" key="9">
    <source>
        <dbReference type="Proteomes" id="UP001501757"/>
    </source>
</evidence>
<gene>
    <name evidence="5 8" type="primary">trmA</name>
    <name evidence="8" type="ORF">GCM10009092_24340</name>
</gene>
<keyword evidence="4 5" id="KW-0819">tRNA processing</keyword>
<evidence type="ECO:0000256" key="6">
    <source>
        <dbReference type="PROSITE-ProRule" id="PRU01024"/>
    </source>
</evidence>
<dbReference type="PANTHER" id="PTHR47790">
    <property type="entry name" value="TRNA/TMRNA (URACIL-C(5))-METHYLTRANSFERASE"/>
    <property type="match status" value="1"/>
</dbReference>
<comment type="catalytic activity">
    <reaction evidence="5">
        <text>uridine(54) in tRNA + S-adenosyl-L-methionine = 5-methyluridine(54) in tRNA + S-adenosyl-L-homocysteine + H(+)</text>
        <dbReference type="Rhea" id="RHEA:42712"/>
        <dbReference type="Rhea" id="RHEA-COMP:10167"/>
        <dbReference type="Rhea" id="RHEA-COMP:10193"/>
        <dbReference type="ChEBI" id="CHEBI:15378"/>
        <dbReference type="ChEBI" id="CHEBI:57856"/>
        <dbReference type="ChEBI" id="CHEBI:59789"/>
        <dbReference type="ChEBI" id="CHEBI:65315"/>
        <dbReference type="ChEBI" id="CHEBI:74447"/>
        <dbReference type="EC" id="2.1.1.35"/>
    </reaction>
</comment>
<evidence type="ECO:0000256" key="5">
    <source>
        <dbReference type="HAMAP-Rule" id="MF_01011"/>
    </source>
</evidence>
<dbReference type="PANTHER" id="PTHR47790:SF2">
    <property type="entry name" value="TRNA_TMRNA (URACIL-C(5))-METHYLTRANSFERASE"/>
    <property type="match status" value="1"/>
</dbReference>
<dbReference type="EMBL" id="BAAAEI010000013">
    <property type="protein sequence ID" value="GAA0359277.1"/>
    <property type="molecule type" value="Genomic_DNA"/>
</dbReference>
<keyword evidence="9" id="KW-1185">Reference proteome</keyword>
<comment type="caution">
    <text evidence="8">The sequence shown here is derived from an EMBL/GenBank/DDBJ whole genome shotgun (WGS) entry which is preliminary data.</text>
</comment>
<dbReference type="PROSITE" id="PS01230">
    <property type="entry name" value="TRMA_1"/>
    <property type="match status" value="1"/>
</dbReference>
<evidence type="ECO:0000256" key="4">
    <source>
        <dbReference type="ARBA" id="ARBA00022694"/>
    </source>
</evidence>
<feature type="binding site" evidence="5 6">
    <location>
        <position position="238"/>
    </location>
    <ligand>
        <name>S-adenosyl-L-methionine</name>
        <dbReference type="ChEBI" id="CHEBI:59789"/>
    </ligand>
</feature>
<feature type="binding site" evidence="5 6">
    <location>
        <position position="217"/>
    </location>
    <ligand>
        <name>S-adenosyl-L-methionine</name>
        <dbReference type="ChEBI" id="CHEBI:59789"/>
    </ligand>
</feature>
<dbReference type="PROSITE" id="PS51687">
    <property type="entry name" value="SAM_MT_RNA_M5U"/>
    <property type="match status" value="1"/>
</dbReference>
<evidence type="ECO:0000256" key="7">
    <source>
        <dbReference type="PROSITE-ProRule" id="PRU10015"/>
    </source>
</evidence>
<dbReference type="NCBIfam" id="TIGR02143">
    <property type="entry name" value="trmA_only"/>
    <property type="match status" value="1"/>
</dbReference>
<keyword evidence="1 5" id="KW-0489">Methyltransferase</keyword>
<evidence type="ECO:0000256" key="3">
    <source>
        <dbReference type="ARBA" id="ARBA00022691"/>
    </source>
</evidence>
<evidence type="ECO:0000313" key="8">
    <source>
        <dbReference type="EMBL" id="GAA0359277.1"/>
    </source>
</evidence>
<dbReference type="HAMAP" id="MF_01011">
    <property type="entry name" value="RNA_methyltr_TrmA"/>
    <property type="match status" value="1"/>
</dbReference>